<feature type="domain" description="AB hydrolase-1" evidence="2">
    <location>
        <begin position="4"/>
        <end position="222"/>
    </location>
</feature>
<dbReference type="PANTHER" id="PTHR43798:SF31">
    <property type="entry name" value="AB HYDROLASE SUPERFAMILY PROTEIN YCLE"/>
    <property type="match status" value="1"/>
</dbReference>
<dbReference type="EMBL" id="MFJX01000001">
    <property type="protein sequence ID" value="OGG31617.1"/>
    <property type="molecule type" value="Genomic_DNA"/>
</dbReference>
<dbReference type="InterPro" id="IPR000073">
    <property type="entry name" value="AB_hydrolase_1"/>
</dbReference>
<evidence type="ECO:0000256" key="1">
    <source>
        <dbReference type="ARBA" id="ARBA00022801"/>
    </source>
</evidence>
<dbReference type="GO" id="GO:0016787">
    <property type="term" value="F:hydrolase activity"/>
    <property type="evidence" value="ECO:0007669"/>
    <property type="project" value="UniProtKB-KW"/>
</dbReference>
<dbReference type="Pfam" id="PF00561">
    <property type="entry name" value="Abhydrolase_1"/>
    <property type="match status" value="1"/>
</dbReference>
<comment type="caution">
    <text evidence="3">The sequence shown here is derived from an EMBL/GenBank/DDBJ whole genome shotgun (WGS) entry which is preliminary data.</text>
</comment>
<dbReference type="AlphaFoldDB" id="A0A1F6B534"/>
<sequence>MKKPPLIILHGWGLSGEKFAPLRQLLAKEGYTVFTPDLPGFGKTDLPTSPLHLSDYAEFLREYMQKNSIVKPVLIGHSFGGRVSLKYQTLFPKTIRAIILTGTPGYTPVPRQKILVFVAIAKIGRFFLSFPLLIPLQENIRKWYYYLVGARDFYRAQGIMRDIFKNMVQEDLVPCMTCVGVPCALVWGENDRITPVWIAKRMNTAIVDSKLIVIPDADHGVSYKSPERFIAAIEHFLKTV</sequence>
<dbReference type="Proteomes" id="UP000176450">
    <property type="component" value="Unassembled WGS sequence"/>
</dbReference>
<dbReference type="GO" id="GO:0016020">
    <property type="term" value="C:membrane"/>
    <property type="evidence" value="ECO:0007669"/>
    <property type="project" value="TreeGrafter"/>
</dbReference>
<dbReference type="PRINTS" id="PR00111">
    <property type="entry name" value="ABHYDROLASE"/>
</dbReference>
<evidence type="ECO:0000313" key="4">
    <source>
        <dbReference type="Proteomes" id="UP000176450"/>
    </source>
</evidence>
<dbReference type="Gene3D" id="3.40.50.1820">
    <property type="entry name" value="alpha/beta hydrolase"/>
    <property type="match status" value="1"/>
</dbReference>
<dbReference type="SUPFAM" id="SSF53474">
    <property type="entry name" value="alpha/beta-Hydrolases"/>
    <property type="match status" value="1"/>
</dbReference>
<reference evidence="3 4" key="1">
    <citation type="journal article" date="2016" name="Nat. Commun.">
        <title>Thousands of microbial genomes shed light on interconnected biogeochemical processes in an aquifer system.</title>
        <authorList>
            <person name="Anantharaman K."/>
            <person name="Brown C.T."/>
            <person name="Hug L.A."/>
            <person name="Sharon I."/>
            <person name="Castelle C.J."/>
            <person name="Probst A.J."/>
            <person name="Thomas B.C."/>
            <person name="Singh A."/>
            <person name="Wilkins M.J."/>
            <person name="Karaoz U."/>
            <person name="Brodie E.L."/>
            <person name="Williams K.H."/>
            <person name="Hubbard S.S."/>
            <person name="Banfield J.F."/>
        </authorList>
    </citation>
    <scope>NUCLEOTIDE SEQUENCE [LARGE SCALE GENOMIC DNA]</scope>
</reference>
<protein>
    <recommendedName>
        <fullName evidence="2">AB hydrolase-1 domain-containing protein</fullName>
    </recommendedName>
</protein>
<organism evidence="3 4">
    <name type="scientific">Candidatus Gottesmanbacteria bacterium RIFCSPLOWO2_01_FULL_46_9</name>
    <dbReference type="NCBI Taxonomy" id="1798394"/>
    <lineage>
        <taxon>Bacteria</taxon>
        <taxon>Candidatus Gottesmaniibacteriota</taxon>
    </lineage>
</organism>
<evidence type="ECO:0000313" key="3">
    <source>
        <dbReference type="EMBL" id="OGG31617.1"/>
    </source>
</evidence>
<name>A0A1F6B534_9BACT</name>
<evidence type="ECO:0000259" key="2">
    <source>
        <dbReference type="Pfam" id="PF00561"/>
    </source>
</evidence>
<dbReference type="InterPro" id="IPR050266">
    <property type="entry name" value="AB_hydrolase_sf"/>
</dbReference>
<accession>A0A1F6B534</accession>
<dbReference type="InterPro" id="IPR029058">
    <property type="entry name" value="AB_hydrolase_fold"/>
</dbReference>
<proteinExistence type="predicted"/>
<dbReference type="PANTHER" id="PTHR43798">
    <property type="entry name" value="MONOACYLGLYCEROL LIPASE"/>
    <property type="match status" value="1"/>
</dbReference>
<gene>
    <name evidence="3" type="ORF">A3A63_00095</name>
</gene>
<keyword evidence="1" id="KW-0378">Hydrolase</keyword>